<keyword evidence="9" id="KW-0472">Membrane</keyword>
<protein>
    <submittedName>
        <fullName evidence="15">Auxin-induced in root cultures protein 12-like</fullName>
    </submittedName>
</protein>
<comment type="similarity">
    <text evidence="3">Belongs to the plant rapid alkalinization factor (RALF) family.</text>
</comment>
<dbReference type="GeneID" id="111447217"/>
<dbReference type="InterPro" id="IPR045265">
    <property type="entry name" value="AIR12_DOMON"/>
</dbReference>
<sequence length="359" mass="38182">MASLGNALLSVCLIGSLISQAQSLTCSSQTFPKRSFAHCEDLPELGAFLHWTHDPKNSSLSIAFIATPPHEEGWVAWAVNPTHTGMIGAQALIASQSGGTPSVRTFNISSYSVVLPSHSLSFPVWDVAAECSQEQFTIFATVKVPEKTKSLNQVWQVGPGVNPHSGIPKVHAFDSSNFNAENELVFDKEGGADLAPHAHHDASPAPEASTTAASASSGVAQITTKILMAISIRNMLVLFGALFICIDMVGITNANANLIDYEAIRADVSPGCNHKHPHLCETHQANPYERGCNAINQCRGSKSVVVNAVEKIDMKHNDIIESEGKAGTDEIVGKLSTVKDNTRKINPGALENISDGIVG</sequence>
<keyword evidence="5" id="KW-0964">Secreted</keyword>
<evidence type="ECO:0000256" key="5">
    <source>
        <dbReference type="ARBA" id="ARBA00022525"/>
    </source>
</evidence>
<evidence type="ECO:0000256" key="9">
    <source>
        <dbReference type="ARBA" id="ARBA00023136"/>
    </source>
</evidence>
<dbReference type="PANTHER" id="PTHR23130">
    <property type="entry name" value="CYTOCHROME B561 AND DOMON DOMAIN-CONTAINING PROTEIN"/>
    <property type="match status" value="1"/>
</dbReference>
<organism evidence="14 15">
    <name type="scientific">Cucurbita moschata</name>
    <name type="common">Winter crookneck squash</name>
    <name type="synonym">Cucurbita pepo var. moschata</name>
    <dbReference type="NCBI Taxonomy" id="3662"/>
    <lineage>
        <taxon>Eukaryota</taxon>
        <taxon>Viridiplantae</taxon>
        <taxon>Streptophyta</taxon>
        <taxon>Embryophyta</taxon>
        <taxon>Tracheophyta</taxon>
        <taxon>Spermatophyta</taxon>
        <taxon>Magnoliopsida</taxon>
        <taxon>eudicotyledons</taxon>
        <taxon>Gunneridae</taxon>
        <taxon>Pentapetalae</taxon>
        <taxon>rosids</taxon>
        <taxon>fabids</taxon>
        <taxon>Cucurbitales</taxon>
        <taxon>Cucurbitaceae</taxon>
        <taxon>Cucurbiteae</taxon>
        <taxon>Cucurbita</taxon>
    </lineage>
</organism>
<dbReference type="GO" id="GO:0005179">
    <property type="term" value="F:hormone activity"/>
    <property type="evidence" value="ECO:0007669"/>
    <property type="project" value="UniProtKB-KW"/>
</dbReference>
<evidence type="ECO:0000256" key="12">
    <source>
        <dbReference type="SAM" id="SignalP"/>
    </source>
</evidence>
<feature type="region of interest" description="Disordered" evidence="11">
    <location>
        <begin position="195"/>
        <end position="214"/>
    </location>
</feature>
<dbReference type="AlphaFoldDB" id="A0A6J1FQ53"/>
<comment type="subcellular location">
    <subcellularLocation>
        <location evidence="1">Membrane</location>
    </subcellularLocation>
    <subcellularLocation>
        <location evidence="2">Secreted</location>
    </subcellularLocation>
</comment>
<dbReference type="PROSITE" id="PS50836">
    <property type="entry name" value="DOMON"/>
    <property type="match status" value="1"/>
</dbReference>
<dbReference type="Proteomes" id="UP000504609">
    <property type="component" value="Unplaced"/>
</dbReference>
<evidence type="ECO:0000256" key="6">
    <source>
        <dbReference type="ARBA" id="ARBA00022702"/>
    </source>
</evidence>
<gene>
    <name evidence="15" type="primary">LOC111447217</name>
</gene>
<keyword evidence="4" id="KW-0813">Transport</keyword>
<dbReference type="Pfam" id="PF05498">
    <property type="entry name" value="RALF"/>
    <property type="match status" value="1"/>
</dbReference>
<dbReference type="Pfam" id="PF04526">
    <property type="entry name" value="DUF568"/>
    <property type="match status" value="1"/>
</dbReference>
<dbReference type="KEGG" id="cmos:111447217"/>
<name>A0A6J1FQ53_CUCMO</name>
<feature type="signal peptide" evidence="12">
    <location>
        <begin position="1"/>
        <end position="23"/>
    </location>
</feature>
<dbReference type="InterPro" id="IPR005018">
    <property type="entry name" value="DOMON_domain"/>
</dbReference>
<evidence type="ECO:0000313" key="14">
    <source>
        <dbReference type="Proteomes" id="UP000504609"/>
    </source>
</evidence>
<dbReference type="GO" id="GO:0016020">
    <property type="term" value="C:membrane"/>
    <property type="evidence" value="ECO:0007669"/>
    <property type="project" value="UniProtKB-SubCell"/>
</dbReference>
<keyword evidence="8" id="KW-0249">Electron transport</keyword>
<dbReference type="GO" id="GO:0005576">
    <property type="term" value="C:extracellular region"/>
    <property type="evidence" value="ECO:0007669"/>
    <property type="project" value="UniProtKB-SubCell"/>
</dbReference>
<keyword evidence="14" id="KW-1185">Reference proteome</keyword>
<keyword evidence="7 12" id="KW-0732">Signal</keyword>
<evidence type="ECO:0000256" key="2">
    <source>
        <dbReference type="ARBA" id="ARBA00004613"/>
    </source>
</evidence>
<evidence type="ECO:0000256" key="11">
    <source>
        <dbReference type="SAM" id="MobiDB-lite"/>
    </source>
</evidence>
<dbReference type="PANTHER" id="PTHR23130:SF157">
    <property type="entry name" value="AUXIN-INDUCED IN ROOT CULTURES PROTEIN 12"/>
    <property type="match status" value="1"/>
</dbReference>
<keyword evidence="6" id="KW-0372">Hormone</keyword>
<evidence type="ECO:0000256" key="4">
    <source>
        <dbReference type="ARBA" id="ARBA00022448"/>
    </source>
</evidence>
<evidence type="ECO:0000313" key="15">
    <source>
        <dbReference type="RefSeq" id="XP_022942029.1"/>
    </source>
</evidence>
<evidence type="ECO:0000256" key="1">
    <source>
        <dbReference type="ARBA" id="ARBA00004370"/>
    </source>
</evidence>
<evidence type="ECO:0000256" key="3">
    <source>
        <dbReference type="ARBA" id="ARBA00009178"/>
    </source>
</evidence>
<dbReference type="CDD" id="cd09629">
    <property type="entry name" value="DOMON_CIL1_like"/>
    <property type="match status" value="1"/>
</dbReference>
<feature type="chain" id="PRO_5026752035" evidence="12">
    <location>
        <begin position="24"/>
        <end position="359"/>
    </location>
</feature>
<evidence type="ECO:0000259" key="13">
    <source>
        <dbReference type="PROSITE" id="PS50836"/>
    </source>
</evidence>
<keyword evidence="10" id="KW-1015">Disulfide bond</keyword>
<evidence type="ECO:0000256" key="8">
    <source>
        <dbReference type="ARBA" id="ARBA00022982"/>
    </source>
</evidence>
<feature type="domain" description="DOMON" evidence="13">
    <location>
        <begin position="45"/>
        <end position="158"/>
    </location>
</feature>
<feature type="compositionally biased region" description="Low complexity" evidence="11">
    <location>
        <begin position="203"/>
        <end position="214"/>
    </location>
</feature>
<accession>A0A6J1FQ53</accession>
<evidence type="ECO:0000256" key="7">
    <source>
        <dbReference type="ARBA" id="ARBA00022729"/>
    </source>
</evidence>
<dbReference type="InterPro" id="IPR008801">
    <property type="entry name" value="RALF"/>
</dbReference>
<dbReference type="RefSeq" id="XP_022942029.1">
    <property type="nucleotide sequence ID" value="XM_023086261.1"/>
</dbReference>
<evidence type="ECO:0000256" key="10">
    <source>
        <dbReference type="ARBA" id="ARBA00023157"/>
    </source>
</evidence>
<proteinExistence type="inferred from homology"/>
<reference evidence="15" key="1">
    <citation type="submission" date="2025-08" db="UniProtKB">
        <authorList>
            <consortium name="RefSeq"/>
        </authorList>
    </citation>
    <scope>IDENTIFICATION</scope>
    <source>
        <tissue evidence="15">Young leaves</tissue>
    </source>
</reference>
<dbReference type="GO" id="GO:0040008">
    <property type="term" value="P:regulation of growth"/>
    <property type="evidence" value="ECO:0007669"/>
    <property type="project" value="UniProtKB-ARBA"/>
</dbReference>